<name>A0A7G7MLE4_9PSEU</name>
<reference evidence="2 3" key="1">
    <citation type="submission" date="2020-08" db="EMBL/GenBank/DDBJ databases">
        <authorList>
            <person name="Mo P."/>
        </authorList>
    </citation>
    <scope>NUCLEOTIDE SEQUENCE [LARGE SCALE GENOMIC DNA]</scope>
    <source>
        <strain evidence="2 3">CGMCC 4.1532</strain>
    </source>
</reference>
<dbReference type="Proteomes" id="UP000515728">
    <property type="component" value="Chromosome"/>
</dbReference>
<dbReference type="RefSeq" id="WP_185720432.1">
    <property type="nucleotide sequence ID" value="NZ_BAAAWI010000001.1"/>
</dbReference>
<dbReference type="GO" id="GO:0006979">
    <property type="term" value="P:response to oxidative stress"/>
    <property type="evidence" value="ECO:0007669"/>
    <property type="project" value="InterPro"/>
</dbReference>
<dbReference type="InterPro" id="IPR019953">
    <property type="entry name" value="OHR"/>
</dbReference>
<comment type="similarity">
    <text evidence="1">Belongs to the OsmC/Ohr family.</text>
</comment>
<dbReference type="KEGG" id="ppel:H6H00_06520"/>
<dbReference type="PANTHER" id="PTHR33797">
    <property type="entry name" value="ORGANIC HYDROPEROXIDE RESISTANCE PROTEIN-LIKE"/>
    <property type="match status" value="1"/>
</dbReference>
<dbReference type="AlphaFoldDB" id="A0A7G7MLE4"/>
<evidence type="ECO:0000256" key="1">
    <source>
        <dbReference type="ARBA" id="ARBA00007378"/>
    </source>
</evidence>
<dbReference type="InterPro" id="IPR015946">
    <property type="entry name" value="KH_dom-like_a/b"/>
</dbReference>
<dbReference type="EMBL" id="CP060131">
    <property type="protein sequence ID" value="QNG53605.1"/>
    <property type="molecule type" value="Genomic_DNA"/>
</dbReference>
<proteinExistence type="inferred from homology"/>
<dbReference type="Gene3D" id="3.30.300.20">
    <property type="match status" value="1"/>
</dbReference>
<evidence type="ECO:0000313" key="3">
    <source>
        <dbReference type="Proteomes" id="UP000515728"/>
    </source>
</evidence>
<dbReference type="SUPFAM" id="SSF82784">
    <property type="entry name" value="OsmC-like"/>
    <property type="match status" value="1"/>
</dbReference>
<dbReference type="InterPro" id="IPR003718">
    <property type="entry name" value="OsmC/Ohr_fam"/>
</dbReference>
<accession>A0A7G7MLE4</accession>
<protein>
    <submittedName>
        <fullName evidence="2">Organic hydroperoxide resistance protein</fullName>
    </submittedName>
</protein>
<evidence type="ECO:0000313" key="2">
    <source>
        <dbReference type="EMBL" id="QNG53605.1"/>
    </source>
</evidence>
<dbReference type="Pfam" id="PF02566">
    <property type="entry name" value="OsmC"/>
    <property type="match status" value="1"/>
</dbReference>
<sequence length="140" mass="14251">MADAIYTAEATSSGGGRDGRVRTSDGIIDQDLKMPPALGGPGGATNPEQLFAAAYATCFHGALRLVAKNKGVQVPDGATVDASVSLAPDDTSFGISAVITAHLPGLEQAQADELVEGAHQVCPYSKATRGNVDVELKATV</sequence>
<dbReference type="PANTHER" id="PTHR33797:SF2">
    <property type="entry name" value="ORGANIC HYDROPEROXIDE RESISTANCE PROTEIN-LIKE"/>
    <property type="match status" value="1"/>
</dbReference>
<dbReference type="NCBIfam" id="TIGR03561">
    <property type="entry name" value="organ_hyd_perox"/>
    <property type="match status" value="1"/>
</dbReference>
<dbReference type="Gene3D" id="2.20.25.10">
    <property type="match status" value="1"/>
</dbReference>
<organism evidence="2 3">
    <name type="scientific">Pseudonocardia petroleophila</name>
    <dbReference type="NCBI Taxonomy" id="37331"/>
    <lineage>
        <taxon>Bacteria</taxon>
        <taxon>Bacillati</taxon>
        <taxon>Actinomycetota</taxon>
        <taxon>Actinomycetes</taxon>
        <taxon>Pseudonocardiales</taxon>
        <taxon>Pseudonocardiaceae</taxon>
        <taxon>Pseudonocardia</taxon>
    </lineage>
</organism>
<gene>
    <name evidence="2" type="ORF">H6H00_06520</name>
</gene>
<dbReference type="InterPro" id="IPR036102">
    <property type="entry name" value="OsmC/Ohrsf"/>
</dbReference>
<keyword evidence="3" id="KW-1185">Reference proteome</keyword>